<dbReference type="AlphaFoldDB" id="A0A5E5AHP0"/>
<keyword evidence="1" id="KW-1133">Transmembrane helix</keyword>
<gene>
    <name evidence="2" type="ORF">PAN31117_04665</name>
</gene>
<accession>A0A5E5AHP0</accession>
<dbReference type="Proteomes" id="UP000383122">
    <property type="component" value="Unassembled WGS sequence"/>
</dbReference>
<evidence type="ECO:0000256" key="1">
    <source>
        <dbReference type="SAM" id="Phobius"/>
    </source>
</evidence>
<keyword evidence="3" id="KW-1185">Reference proteome</keyword>
<proteinExistence type="predicted"/>
<organism evidence="2 3">
    <name type="scientific">Pandoraea anapnoica</name>
    <dbReference type="NCBI Taxonomy" id="2508301"/>
    <lineage>
        <taxon>Bacteria</taxon>
        <taxon>Pseudomonadati</taxon>
        <taxon>Pseudomonadota</taxon>
        <taxon>Betaproteobacteria</taxon>
        <taxon>Burkholderiales</taxon>
        <taxon>Burkholderiaceae</taxon>
        <taxon>Pandoraea</taxon>
    </lineage>
</organism>
<evidence type="ECO:0000313" key="2">
    <source>
        <dbReference type="EMBL" id="VVE73231.1"/>
    </source>
</evidence>
<dbReference type="EMBL" id="CABPSP010000016">
    <property type="protein sequence ID" value="VVE73231.1"/>
    <property type="molecule type" value="Genomic_DNA"/>
</dbReference>
<keyword evidence="1" id="KW-0472">Membrane</keyword>
<keyword evidence="1" id="KW-0812">Transmembrane</keyword>
<sequence length="50" mass="5951">MSRHLSLIFRRKSRSKLVWVALQVFAVLLVIVSLESIYLWGCWQFDVTVR</sequence>
<protein>
    <submittedName>
        <fullName evidence="2">Uncharacterized protein</fullName>
    </submittedName>
</protein>
<name>A0A5E5AHP0_9BURK</name>
<reference evidence="2 3" key="1">
    <citation type="submission" date="2019-08" db="EMBL/GenBank/DDBJ databases">
        <authorList>
            <person name="Peeters C."/>
        </authorList>
    </citation>
    <scope>NUCLEOTIDE SEQUENCE [LARGE SCALE GENOMIC DNA]</scope>
    <source>
        <strain evidence="2 3">LMG 31117</strain>
    </source>
</reference>
<evidence type="ECO:0000313" key="3">
    <source>
        <dbReference type="Proteomes" id="UP000383122"/>
    </source>
</evidence>
<feature type="transmembrane region" description="Helical" evidence="1">
    <location>
        <begin position="20"/>
        <end position="40"/>
    </location>
</feature>